<feature type="transmembrane region" description="Helical" evidence="2">
    <location>
        <begin position="59"/>
        <end position="76"/>
    </location>
</feature>
<accession>A0AAW2ZRH6</accession>
<evidence type="ECO:0000313" key="3">
    <source>
        <dbReference type="EMBL" id="KAL0491794.1"/>
    </source>
</evidence>
<proteinExistence type="predicted"/>
<organism evidence="3 4">
    <name type="scientific">Acrasis kona</name>
    <dbReference type="NCBI Taxonomy" id="1008807"/>
    <lineage>
        <taxon>Eukaryota</taxon>
        <taxon>Discoba</taxon>
        <taxon>Heterolobosea</taxon>
        <taxon>Tetramitia</taxon>
        <taxon>Eutetramitia</taxon>
        <taxon>Acrasidae</taxon>
        <taxon>Acrasis</taxon>
    </lineage>
</organism>
<keyword evidence="2" id="KW-0812">Transmembrane</keyword>
<keyword evidence="2" id="KW-0472">Membrane</keyword>
<keyword evidence="2" id="KW-1133">Transmembrane helix</keyword>
<feature type="compositionally biased region" description="Polar residues" evidence="1">
    <location>
        <begin position="22"/>
        <end position="32"/>
    </location>
</feature>
<reference evidence="3 4" key="1">
    <citation type="submission" date="2024-03" db="EMBL/GenBank/DDBJ databases">
        <title>The Acrasis kona genome and developmental transcriptomes reveal deep origins of eukaryotic multicellular pathways.</title>
        <authorList>
            <person name="Sheikh S."/>
            <person name="Fu C.-J."/>
            <person name="Brown M.W."/>
            <person name="Baldauf S.L."/>
        </authorList>
    </citation>
    <scope>NUCLEOTIDE SEQUENCE [LARGE SCALE GENOMIC DNA]</scope>
    <source>
        <strain evidence="3 4">ATCC MYA-3509</strain>
    </source>
</reference>
<sequence length="135" mass="15470">MHTRKQQHPCSSSKAHDVAEQSVDTTHNSSRQYLDRARSEVTFGRALRNRVNAALDMSLLYPIILLSPVLIVLHTGHLRENYQELFSCISEAHVSLVSGVDEEHASEYNNLKRIESHKEKHEDIDSRKISRANLR</sequence>
<evidence type="ECO:0000256" key="2">
    <source>
        <dbReference type="SAM" id="Phobius"/>
    </source>
</evidence>
<keyword evidence="3" id="KW-0808">Transferase</keyword>
<dbReference type="Proteomes" id="UP001431209">
    <property type="component" value="Unassembled WGS sequence"/>
</dbReference>
<keyword evidence="4" id="KW-1185">Reference proteome</keyword>
<evidence type="ECO:0000313" key="4">
    <source>
        <dbReference type="Proteomes" id="UP001431209"/>
    </source>
</evidence>
<name>A0AAW2ZRH6_9EUKA</name>
<dbReference type="EMBL" id="JAOPGA020001865">
    <property type="protein sequence ID" value="KAL0491794.1"/>
    <property type="molecule type" value="Genomic_DNA"/>
</dbReference>
<gene>
    <name evidence="3" type="ORF">AKO1_010206</name>
</gene>
<feature type="region of interest" description="Disordered" evidence="1">
    <location>
        <begin position="1"/>
        <end position="35"/>
    </location>
</feature>
<keyword evidence="3" id="KW-0489">Methyltransferase</keyword>
<comment type="caution">
    <text evidence="3">The sequence shown here is derived from an EMBL/GenBank/DDBJ whole genome shotgun (WGS) entry which is preliminary data.</text>
</comment>
<dbReference type="GO" id="GO:0032259">
    <property type="term" value="P:methylation"/>
    <property type="evidence" value="ECO:0007669"/>
    <property type="project" value="UniProtKB-KW"/>
</dbReference>
<dbReference type="AlphaFoldDB" id="A0AAW2ZRH6"/>
<protein>
    <submittedName>
        <fullName evidence="3">Release factor glutamine methyltransferase</fullName>
    </submittedName>
</protein>
<dbReference type="GO" id="GO:0008168">
    <property type="term" value="F:methyltransferase activity"/>
    <property type="evidence" value="ECO:0007669"/>
    <property type="project" value="UniProtKB-KW"/>
</dbReference>
<evidence type="ECO:0000256" key="1">
    <source>
        <dbReference type="SAM" id="MobiDB-lite"/>
    </source>
</evidence>